<keyword evidence="2" id="KW-1185">Reference proteome</keyword>
<reference evidence="1 2" key="1">
    <citation type="submission" date="2019-07" db="EMBL/GenBank/DDBJ databases">
        <title>Caenimonas sedimenti sp. nov., isolated from activated sludge.</title>
        <authorList>
            <person name="Xu J."/>
        </authorList>
    </citation>
    <scope>NUCLEOTIDE SEQUENCE [LARGE SCALE GENOMIC DNA]</scope>
    <source>
        <strain evidence="1 2">HX-9-20</strain>
    </source>
</reference>
<dbReference type="AlphaFoldDB" id="A0A562ZX68"/>
<evidence type="ECO:0000313" key="2">
    <source>
        <dbReference type="Proteomes" id="UP000318199"/>
    </source>
</evidence>
<name>A0A562ZX68_9BURK</name>
<protein>
    <submittedName>
        <fullName evidence="1">Uncharacterized protein</fullName>
    </submittedName>
</protein>
<dbReference type="RefSeq" id="WP_145890345.1">
    <property type="nucleotide sequence ID" value="NZ_VOBQ01000002.1"/>
</dbReference>
<comment type="caution">
    <text evidence="1">The sequence shown here is derived from an EMBL/GenBank/DDBJ whole genome shotgun (WGS) entry which is preliminary data.</text>
</comment>
<dbReference type="Proteomes" id="UP000318199">
    <property type="component" value="Unassembled WGS sequence"/>
</dbReference>
<dbReference type="OrthoDB" id="8912080at2"/>
<accession>A0A562ZX68</accession>
<evidence type="ECO:0000313" key="1">
    <source>
        <dbReference type="EMBL" id="TWO72981.1"/>
    </source>
</evidence>
<gene>
    <name evidence="1" type="ORF">FN976_01715</name>
</gene>
<dbReference type="EMBL" id="VOBQ01000002">
    <property type="protein sequence ID" value="TWO72981.1"/>
    <property type="molecule type" value="Genomic_DNA"/>
</dbReference>
<sequence>MRSTRSPRTRFAPVHYSRREHEKPLRDLLVNLPYLQTSASGGLNMLGSSQTVVLQIAEQAEACAQALSLGIAAVGTLIPYAAPEIEDGTVPMGTVEAVGWLLSELGEVAAACTVLAAECRQARSIPGGEQP</sequence>
<proteinExistence type="predicted"/>
<organism evidence="1 2">
    <name type="scientific">Caenimonas sedimenti</name>
    <dbReference type="NCBI Taxonomy" id="2596921"/>
    <lineage>
        <taxon>Bacteria</taxon>
        <taxon>Pseudomonadati</taxon>
        <taxon>Pseudomonadota</taxon>
        <taxon>Betaproteobacteria</taxon>
        <taxon>Burkholderiales</taxon>
        <taxon>Comamonadaceae</taxon>
        <taxon>Caenimonas</taxon>
    </lineage>
</organism>